<dbReference type="InterPro" id="IPR020904">
    <property type="entry name" value="Sc_DH/Rdtase_CS"/>
</dbReference>
<name>A0A2W7CH43_9HYPH</name>
<evidence type="ECO:0000256" key="4">
    <source>
        <dbReference type="RuleBase" id="RU000363"/>
    </source>
</evidence>
<organism evidence="5 6">
    <name type="scientific">Mesorhizobium kowhaii</name>
    <dbReference type="NCBI Taxonomy" id="1300272"/>
    <lineage>
        <taxon>Bacteria</taxon>
        <taxon>Pseudomonadati</taxon>
        <taxon>Pseudomonadota</taxon>
        <taxon>Alphaproteobacteria</taxon>
        <taxon>Hyphomicrobiales</taxon>
        <taxon>Phyllobacteriaceae</taxon>
        <taxon>Mesorhizobium</taxon>
    </lineage>
</organism>
<dbReference type="Pfam" id="PF00106">
    <property type="entry name" value="adh_short"/>
    <property type="match status" value="1"/>
</dbReference>
<protein>
    <submittedName>
        <fullName evidence="5">Short-chain dehydrogenase</fullName>
    </submittedName>
</protein>
<reference evidence="6" key="1">
    <citation type="submission" date="2017-03" db="EMBL/GenBank/DDBJ databases">
        <authorList>
            <person name="Safronova V.I."/>
            <person name="Sazanova A.L."/>
            <person name="Chirak E.R."/>
        </authorList>
    </citation>
    <scope>NUCLEOTIDE SEQUENCE [LARGE SCALE GENOMIC DNA]</scope>
    <source>
        <strain evidence="6">Ach-343</strain>
    </source>
</reference>
<dbReference type="InterPro" id="IPR045313">
    <property type="entry name" value="CBR1-like"/>
</dbReference>
<dbReference type="PROSITE" id="PS00061">
    <property type="entry name" value="ADH_SHORT"/>
    <property type="match status" value="1"/>
</dbReference>
<dbReference type="SUPFAM" id="SSF51735">
    <property type="entry name" value="NAD(P)-binding Rossmann-fold domains"/>
    <property type="match status" value="1"/>
</dbReference>
<dbReference type="CDD" id="cd05324">
    <property type="entry name" value="carb_red_PTCR-like_SDR_c"/>
    <property type="match status" value="1"/>
</dbReference>
<comment type="caution">
    <text evidence="5">The sequence shown here is derived from an EMBL/GenBank/DDBJ whole genome shotgun (WGS) entry which is preliminary data.</text>
</comment>
<keyword evidence="6" id="KW-1185">Reference proteome</keyword>
<dbReference type="PRINTS" id="PR00081">
    <property type="entry name" value="GDHRDH"/>
</dbReference>
<evidence type="ECO:0000256" key="1">
    <source>
        <dbReference type="ARBA" id="ARBA00006484"/>
    </source>
</evidence>
<dbReference type="RefSeq" id="WP_111546815.1">
    <property type="nucleotide sequence ID" value="NZ_JBHLYT010000053.1"/>
</dbReference>
<proteinExistence type="inferred from homology"/>
<evidence type="ECO:0000313" key="6">
    <source>
        <dbReference type="Proteomes" id="UP000248616"/>
    </source>
</evidence>
<dbReference type="PRINTS" id="PR00080">
    <property type="entry name" value="SDRFAMILY"/>
</dbReference>
<evidence type="ECO:0000256" key="2">
    <source>
        <dbReference type="ARBA" id="ARBA00022857"/>
    </source>
</evidence>
<dbReference type="Proteomes" id="UP000248616">
    <property type="component" value="Unassembled WGS sequence"/>
</dbReference>
<dbReference type="GO" id="GO:0016616">
    <property type="term" value="F:oxidoreductase activity, acting on the CH-OH group of donors, NAD or NADP as acceptor"/>
    <property type="evidence" value="ECO:0007669"/>
    <property type="project" value="InterPro"/>
</dbReference>
<evidence type="ECO:0000256" key="3">
    <source>
        <dbReference type="ARBA" id="ARBA00023002"/>
    </source>
</evidence>
<dbReference type="InterPro" id="IPR036291">
    <property type="entry name" value="NAD(P)-bd_dom_sf"/>
</dbReference>
<keyword evidence="2" id="KW-0521">NADP</keyword>
<dbReference type="PANTHER" id="PTHR43490:SF99">
    <property type="entry name" value="SHORT-CHAIN DEHYDROGENASE_REDUCTASE"/>
    <property type="match status" value="1"/>
</dbReference>
<dbReference type="Gene3D" id="3.40.50.720">
    <property type="entry name" value="NAD(P)-binding Rossmann-like Domain"/>
    <property type="match status" value="1"/>
</dbReference>
<dbReference type="OrthoDB" id="9785826at2"/>
<keyword evidence="3" id="KW-0560">Oxidoreductase</keyword>
<sequence>MSTYEKIALVTGATRGLGFETVRQLARNGVFVLLGARDLATGQERAEALRAEGLAVEAIEIDLNRPETIDAAASTIDEQFGRLDILINNAGILLLDTDDFPSVAPTQTLRETYEVNFIGTVLVTQKLLPLIRKAASGRIVNLSSSVGSLWWNGDPANPSPDIKWLGYAASKAALNMLTVQLAFELRDTPIKVNSVCPGYVMTDLNRGGGYVTIEDGVRASVKYALLDDAGPTGQFFNTNGLINW</sequence>
<dbReference type="EMBL" id="MZXV01000055">
    <property type="protein sequence ID" value="PZV35813.1"/>
    <property type="molecule type" value="Genomic_DNA"/>
</dbReference>
<comment type="similarity">
    <text evidence="1 4">Belongs to the short-chain dehydrogenases/reductases (SDR) family.</text>
</comment>
<dbReference type="AlphaFoldDB" id="A0A2W7CH43"/>
<evidence type="ECO:0000313" key="5">
    <source>
        <dbReference type="EMBL" id="PZV35813.1"/>
    </source>
</evidence>
<gene>
    <name evidence="5" type="ORF">B5V02_24585</name>
</gene>
<dbReference type="InterPro" id="IPR002347">
    <property type="entry name" value="SDR_fam"/>
</dbReference>
<dbReference type="PANTHER" id="PTHR43490">
    <property type="entry name" value="(+)-NEOMENTHOL DEHYDROGENASE"/>
    <property type="match status" value="1"/>
</dbReference>
<accession>A0A2W7CH43</accession>